<keyword evidence="1" id="KW-0472">Membrane</keyword>
<keyword evidence="1" id="KW-0812">Transmembrane</keyword>
<comment type="caution">
    <text evidence="2">The sequence shown here is derived from an EMBL/GenBank/DDBJ whole genome shotgun (WGS) entry which is preliminary data.</text>
</comment>
<reference evidence="2 3" key="1">
    <citation type="submission" date="2024-05" db="EMBL/GenBank/DDBJ databases">
        <title>A high-quality chromosomal-level genome assembly of Topmouth culter (Culter alburnus).</title>
        <authorList>
            <person name="Zhao H."/>
        </authorList>
    </citation>
    <scope>NUCLEOTIDE SEQUENCE [LARGE SCALE GENOMIC DNA]</scope>
    <source>
        <strain evidence="2">CATC2023</strain>
        <tissue evidence="2">Muscle</tissue>
    </source>
</reference>
<organism evidence="2 3">
    <name type="scientific">Culter alburnus</name>
    <name type="common">Topmouth culter</name>
    <dbReference type="NCBI Taxonomy" id="194366"/>
    <lineage>
        <taxon>Eukaryota</taxon>
        <taxon>Metazoa</taxon>
        <taxon>Chordata</taxon>
        <taxon>Craniata</taxon>
        <taxon>Vertebrata</taxon>
        <taxon>Euteleostomi</taxon>
        <taxon>Actinopterygii</taxon>
        <taxon>Neopterygii</taxon>
        <taxon>Teleostei</taxon>
        <taxon>Ostariophysi</taxon>
        <taxon>Cypriniformes</taxon>
        <taxon>Xenocyprididae</taxon>
        <taxon>Xenocypridinae</taxon>
        <taxon>Culter</taxon>
    </lineage>
</organism>
<evidence type="ECO:0000256" key="1">
    <source>
        <dbReference type="SAM" id="Phobius"/>
    </source>
</evidence>
<keyword evidence="3" id="KW-1185">Reference proteome</keyword>
<sequence length="98" mass="10979">MNASKPKYSIPLSLEAALSRTFCRTVATFKAFLLYFTEVTSMSLTSARSDLLACMHNNRKGVDATVVVYGLLITLAETWAYSKRHPSFRKPLLPYVSL</sequence>
<accession>A0AAW2A1S5</accession>
<evidence type="ECO:0000313" key="2">
    <source>
        <dbReference type="EMBL" id="KAK9966484.1"/>
    </source>
</evidence>
<feature type="transmembrane region" description="Helical" evidence="1">
    <location>
        <begin position="64"/>
        <end position="82"/>
    </location>
</feature>
<evidence type="ECO:0000313" key="3">
    <source>
        <dbReference type="Proteomes" id="UP001479290"/>
    </source>
</evidence>
<gene>
    <name evidence="2" type="ORF">ABG768_003592</name>
</gene>
<proteinExistence type="predicted"/>
<name>A0AAW2A1S5_CULAL</name>
<protein>
    <submittedName>
        <fullName evidence="2">Uncharacterized protein</fullName>
    </submittedName>
</protein>
<keyword evidence="1" id="KW-1133">Transmembrane helix</keyword>
<dbReference type="Proteomes" id="UP001479290">
    <property type="component" value="Unassembled WGS sequence"/>
</dbReference>
<dbReference type="AlphaFoldDB" id="A0AAW2A1S5"/>
<dbReference type="EMBL" id="JAWDJR010000011">
    <property type="protein sequence ID" value="KAK9966484.1"/>
    <property type="molecule type" value="Genomic_DNA"/>
</dbReference>